<organism evidence="1 2">
    <name type="scientific">Neobacillus mesonae</name>
    <dbReference type="NCBI Taxonomy" id="1193713"/>
    <lineage>
        <taxon>Bacteria</taxon>
        <taxon>Bacillati</taxon>
        <taxon>Bacillota</taxon>
        <taxon>Bacilli</taxon>
        <taxon>Bacillales</taxon>
        <taxon>Bacillaceae</taxon>
        <taxon>Neobacillus</taxon>
    </lineage>
</organism>
<keyword evidence="2" id="KW-1185">Reference proteome</keyword>
<dbReference type="PANTHER" id="PTHR34387:SF1">
    <property type="entry name" value="PERIPLASMIC IMMUNOGENIC PROTEIN"/>
    <property type="match status" value="1"/>
</dbReference>
<dbReference type="EMBL" id="CP022572">
    <property type="protein sequence ID" value="AZU63281.1"/>
    <property type="molecule type" value="Genomic_DNA"/>
</dbReference>
<evidence type="ECO:0000313" key="1">
    <source>
        <dbReference type="EMBL" id="AZU63281.1"/>
    </source>
</evidence>
<dbReference type="Gene3D" id="3.30.70.2970">
    <property type="entry name" value="Protein of unknown function (DUF541), domain 2"/>
    <property type="match status" value="1"/>
</dbReference>
<dbReference type="STRING" id="1193713.GCA_001636315_00746"/>
<dbReference type="GO" id="GO:0006974">
    <property type="term" value="P:DNA damage response"/>
    <property type="evidence" value="ECO:0007669"/>
    <property type="project" value="TreeGrafter"/>
</dbReference>
<dbReference type="Pfam" id="PF04402">
    <property type="entry name" value="SIMPL"/>
    <property type="match status" value="1"/>
</dbReference>
<dbReference type="OrthoDB" id="9785192at2"/>
<name>A0A3Q9QX16_9BACI</name>
<dbReference type="Gene3D" id="3.30.110.170">
    <property type="entry name" value="Protein of unknown function (DUF541), domain 1"/>
    <property type="match status" value="1"/>
</dbReference>
<reference evidence="1 2" key="1">
    <citation type="submission" date="2017-07" db="EMBL/GenBank/DDBJ databases">
        <title>The complete genome sequence of Bacillus mesonae strain H20-5, an efficient strain improving plant abiotic stress resistance.</title>
        <authorList>
            <person name="Kim S.Y."/>
            <person name="Song H."/>
            <person name="Sang M.K."/>
            <person name="Weon H.-Y."/>
            <person name="Song J."/>
        </authorList>
    </citation>
    <scope>NUCLEOTIDE SEQUENCE [LARGE SCALE GENOMIC DNA]</scope>
    <source>
        <strain evidence="1 2">H20-5</strain>
    </source>
</reference>
<evidence type="ECO:0000313" key="2">
    <source>
        <dbReference type="Proteomes" id="UP000282892"/>
    </source>
</evidence>
<protein>
    <submittedName>
        <fullName evidence="1">DUF541 domain-containing protein</fullName>
    </submittedName>
</protein>
<accession>A0A3Q9QX16</accession>
<dbReference type="Proteomes" id="UP000282892">
    <property type="component" value="Chromosome"/>
</dbReference>
<sequence>MYNYRPQNQFGPPRQKWFVMKVNGEGTVEVRPDSASVNLGVITENKELIAAQKENTKKSTSVINSLVSQGISHERIKTFDYRIDSDYDYIEGKQIFRGYKVTNILQVKIEDLSIVGKVVDEAVQSGVNYVSNVHFTVKNKDLYYKQALQLAINDCIEKAKTIGSTLNVHLIPTPSLIVESGTTVQPLTHQPETLVKGISSTQFEPGQIEVKANIMAEFQYLPAQ</sequence>
<proteinExistence type="predicted"/>
<dbReference type="AlphaFoldDB" id="A0A3Q9QX16"/>
<gene>
    <name evidence="1" type="ORF">CHR53_19565</name>
</gene>
<dbReference type="InterPro" id="IPR007497">
    <property type="entry name" value="SIMPL/DUF541"/>
</dbReference>
<dbReference type="PANTHER" id="PTHR34387">
    <property type="entry name" value="SLR1258 PROTEIN"/>
    <property type="match status" value="1"/>
</dbReference>
<dbReference type="RefSeq" id="WP_066385365.1">
    <property type="nucleotide sequence ID" value="NZ_CP022572.1"/>
</dbReference>
<dbReference type="KEGG" id="nmk:CHR53_19565"/>
<dbReference type="InterPro" id="IPR052022">
    <property type="entry name" value="26kDa_periplasmic_antigen"/>
</dbReference>